<name>A0AAV4ZZI5_9AGAM</name>
<accession>A0AAV4ZZI5</accession>
<protein>
    <submittedName>
        <fullName evidence="1">Uncharacterized protein</fullName>
    </submittedName>
</protein>
<dbReference type="Proteomes" id="UP001050691">
    <property type="component" value="Unassembled WGS sequence"/>
</dbReference>
<evidence type="ECO:0000313" key="2">
    <source>
        <dbReference type="Proteomes" id="UP001050691"/>
    </source>
</evidence>
<evidence type="ECO:0000313" key="1">
    <source>
        <dbReference type="EMBL" id="GJJ06648.1"/>
    </source>
</evidence>
<keyword evidence="2" id="KW-1185">Reference proteome</keyword>
<proteinExistence type="predicted"/>
<reference evidence="1" key="1">
    <citation type="submission" date="2021-10" db="EMBL/GenBank/DDBJ databases">
        <title>De novo Genome Assembly of Clathrus columnatus (Basidiomycota, Fungi) Using Illumina and Nanopore Sequence Data.</title>
        <authorList>
            <person name="Ogiso-Tanaka E."/>
            <person name="Itagaki H."/>
            <person name="Hosoya T."/>
            <person name="Hosaka K."/>
        </authorList>
    </citation>
    <scope>NUCLEOTIDE SEQUENCE</scope>
    <source>
        <strain evidence="1">MO-923</strain>
    </source>
</reference>
<comment type="caution">
    <text evidence="1">The sequence shown here is derived from an EMBL/GenBank/DDBJ whole genome shotgun (WGS) entry which is preliminary data.</text>
</comment>
<sequence length="144" mass="15790">MSCLLYDEATFAKLASTLVTRTGPASPVSVINRPSSWASLLSFRPHLTKVITLIQVSFAPVRPMSLSLFARAQVAAVSPTEGVSRGDDEAPLPSLEDIHLLPRLKQQMPDICSIHEESSLCLPLAKMESEVGVTSRHKIIKRLW</sequence>
<dbReference type="AlphaFoldDB" id="A0AAV4ZZI5"/>
<organism evidence="1 2">
    <name type="scientific">Clathrus columnatus</name>
    <dbReference type="NCBI Taxonomy" id="1419009"/>
    <lineage>
        <taxon>Eukaryota</taxon>
        <taxon>Fungi</taxon>
        <taxon>Dikarya</taxon>
        <taxon>Basidiomycota</taxon>
        <taxon>Agaricomycotina</taxon>
        <taxon>Agaricomycetes</taxon>
        <taxon>Phallomycetidae</taxon>
        <taxon>Phallales</taxon>
        <taxon>Clathraceae</taxon>
        <taxon>Clathrus</taxon>
    </lineage>
</organism>
<dbReference type="EMBL" id="BPWL01000001">
    <property type="protein sequence ID" value="GJJ06648.1"/>
    <property type="molecule type" value="Genomic_DNA"/>
</dbReference>
<gene>
    <name evidence="1" type="ORF">Clacol_000842</name>
</gene>